<dbReference type="Gene3D" id="2.120.10.30">
    <property type="entry name" value="TolB, C-terminal domain"/>
    <property type="match status" value="1"/>
</dbReference>
<proteinExistence type="inferred from homology"/>
<dbReference type="PANTHER" id="PTHR19328">
    <property type="entry name" value="HEDGEHOG-INTERACTING PROTEIN"/>
    <property type="match status" value="1"/>
</dbReference>
<dbReference type="NCBIfam" id="TIGR04183">
    <property type="entry name" value="Por_Secre_tail"/>
    <property type="match status" value="1"/>
</dbReference>
<evidence type="ECO:0000313" key="5">
    <source>
        <dbReference type="EMBL" id="SHJ72030.1"/>
    </source>
</evidence>
<dbReference type="InterPro" id="IPR011024">
    <property type="entry name" value="G_crystallin-like"/>
</dbReference>
<dbReference type="SUPFAM" id="SSF50952">
    <property type="entry name" value="Soluble quinoprotein glucose dehydrogenase"/>
    <property type="match status" value="1"/>
</dbReference>
<accession>A0A1M6LLJ7</accession>
<feature type="domain" description="Beta/gamma crystallin 'Greek key'" evidence="4">
    <location>
        <begin position="1393"/>
        <end position="1433"/>
    </location>
</feature>
<keyword evidence="3" id="KW-0677">Repeat</keyword>
<dbReference type="RefSeq" id="WP_073242154.1">
    <property type="nucleotide sequence ID" value="NZ_FQZX01000001.1"/>
</dbReference>
<evidence type="ECO:0000256" key="1">
    <source>
        <dbReference type="ARBA" id="ARBA00009646"/>
    </source>
</evidence>
<evidence type="ECO:0000256" key="3">
    <source>
        <dbReference type="ARBA" id="ARBA00022737"/>
    </source>
</evidence>
<sequence>MRTSFIPQKKSWLLLLLPLAFLSFKAVIYFQPGLDSIQAITPFMNGNLPNSKPSEDIDLVEIHTNIEWESPQAILPFPETNKLLIVEMDGRFYTIPDNDNAQSTERTLVMDIQDRCWYYTYSGNTGQKHGGFQNVIFHPDFGKSLGKDYIYVYYVHKTENEDSDWTEPYYDRLSRFTWTGTTFDPSSELIMINQYDTTKGHDGSGLAFDGDGFLYVSVGDEGTHSVEATPHTQLLNDRFRSGVWRIDVDMQGGTISHPIERQPDNSNTPINLDQSYTQGYYIPNDNPWVTGTGEFLEEFYAIGLRQPFRMTYDPPTGNFWLGDVGASKWEEVNIIDQPGLNFQWNIKEGFVDGYRNSTNMPNPLYGTEREPLYAYDGSVGSAVIGGYVYRGTAIPSLYGKYIFGDNANGSVYALTHTGGNTFGEVDVISNIGGSVFNGISSLGYNHANELMVLKLSNGVPGGGKIFKIINNQDNQNEPLPSLLSETGIFSDLQNLTPTEGVIPYEVNNPLWSSGTEKQRWVSIPQDGNVNSTIEQIGYNEEGHWTFPIGTTFIKQFNNTNGTKLETRLWIHSEDGEWFGSTYKWRSNGLEADLLLLGDNENITIDGDTFGYEYPASNTCIQCHNPSAGWVLGFNTRQLNKKILYPSTGRTSNQLETLTALGFIPEVDLENVPTLVSIDDNNQSLEVRARSYFDSNCAYCHLPGNTRASFDLRFSTPLSEQALIQGDIIEDLTGSNKAIVPGEVTQSNVHFRLNSLDLSTMMPPLAKGRVDTEAIQLVEAWINSLNGNCNEENTALLGSDNLTDGNFLDAHSPHINVSRTGSYTNNEDISVSICLENFNFYASRLGNPVTPFIVKVLGENDFKVVSIGQTRTPSEYGIGNNTFNFSDHSNDAVILQPGESIAPGFMDAYPDGSGSTTDNSLIPAITSGSTDDIWQSYEANANSNPHLVMGYIPQGNSIVPHLNRTYQFNIEININAINGELAVPVLTLFQHADYNGTSWELSEGNYPVITYENIPNNEASSLQLDEGYIVELYSEIDYEGEVVVLNGNSNFLGHYDFNDKLSSIKIYPSEIPSAPMVATFYQNNNYVGDSWPLQEGEYPDISTEGITLNEVSSVKVEEGFSIELYPDLNYRGIPVIITSDSDDLVTLGIDDDIESVKISVVEQELEVVATLYQDVDYNGISWGIEEGEYPDLTLQGINDNDASSVQILEGYVIELFSEKDFGGNVFVLKQNGPNLVSTGFNDQASSAKIYQSVVPSGPTVATFYQDSDYSGNSWELEEGEYADISLQDLTMNAISSVQIEEGFSVELYPELNFGGTPVILSSDSENLTSLGIDNDTESIKIIVFEPELDVVATLFQNVNYTGTSWAMEAGEYTDLTLQGISDNDASSVQITEGYIIELYSEKDFGGDVFILEENGPNLVSTGFNDQASSVKIYKSVVPSGPIVATLFQNTNYGGSAWQLSAGNYEDISLQGINDNDASSVQIEVGYTIELYSEKNFEGDVFIMEANNTNLVAAGFDDRTSSVKIYESIVTTNPVIATLFQNINYTGTSWEMRAGEYRDITIQGINDNDASSIQITEGYTIELYSEKDFGGDVFVLEENATNLISSGFNDQTSSIRIYPSVTSSGPTVSTLFQNTNYGGSAWKIAVGEFPDITQLGIIDNDASSVQIEIGYTIELYSEKNFEGDLFILEANNSNLVTASFDDQTSSVKVYQSMIATGPKVATLFQNINYSGTAWEMEAGEYRDITLQGINDNDASSVQILEGYIIELYSEKDFEGNIFVLEENSPDLVSEEFNDQTSSIKIYKSSTPTGPTIATLFQNTGYNGSSWQLGAGDYPDLAFYGINDNDASSVQVAEGYIIELYSERDFGGDVFILNESNTNLVTSGFDDLTSSVKIYEHMAIAGPTIATLFQDINYGGSSWQMEAGDYPDLELLGINENDASSVQLENGYIIELYSEKDFGGDKFTLEENGPNLVSTGFNDLASSVRIFESSTTVEPTIATLFRNQDYMGSSWSFGIGNYANMSLSGILPDDIGSVQIEEGYTVELYPELDFGGTPFILITNTVDLLSYSNYDDTESIKIYRSNADSCACQCASGEFSLLINGSFEETSNPSYNNAYDLIEDLGTVNNGVKFIDTHTDNDFPGWFTTGGIILQQGGISQGGSLELGQSGFLGRIAPDGDVFVEMDANHHNQIVSVTPGQLLDWELSHQGREGTDIISISAGPIGNQTVIATVSSSQSWIVHSGQFQVPNGVNEIQFTITPVQASDGDIDSSNLLDFVKLCPNNGTTSKSTALKAKIIQDSQLSLYPNPVNDLFTLHSDDINTVCQKVFIYSANGLLVKKLEIDFENTNDVEIYIDDLSSGIYTIMTVDDYGKTTTIKMFKN</sequence>
<dbReference type="Proteomes" id="UP000184314">
    <property type="component" value="Unassembled WGS sequence"/>
</dbReference>
<comment type="similarity">
    <text evidence="1">Belongs to the beta/gamma-crystallin family.</text>
</comment>
<dbReference type="InterPro" id="IPR026444">
    <property type="entry name" value="Secre_tail"/>
</dbReference>
<feature type="domain" description="Beta/gamma crystallin 'Greek key'" evidence="4">
    <location>
        <begin position="1075"/>
        <end position="1117"/>
    </location>
</feature>
<feature type="domain" description="Beta/gamma crystallin 'Greek key'" evidence="4">
    <location>
        <begin position="1258"/>
        <end position="1300"/>
    </location>
</feature>
<dbReference type="Gene3D" id="2.60.20.10">
    <property type="entry name" value="Crystallins"/>
    <property type="match status" value="12"/>
</dbReference>
<dbReference type="Pfam" id="PF07995">
    <property type="entry name" value="GSDH"/>
    <property type="match status" value="2"/>
</dbReference>
<feature type="domain" description="Beta/gamma crystallin 'Greek key'" evidence="4">
    <location>
        <begin position="1669"/>
        <end position="1709"/>
    </location>
</feature>
<dbReference type="SUPFAM" id="SSF49695">
    <property type="entry name" value="gamma-Crystallin-like"/>
    <property type="match status" value="8"/>
</dbReference>
<dbReference type="STRING" id="228958.SAMN04488007_1207"/>
<keyword evidence="2" id="KW-0732">Signal</keyword>
<dbReference type="InterPro" id="IPR001064">
    <property type="entry name" value="Beta/gamma_crystallin"/>
</dbReference>
<evidence type="ECO:0000256" key="2">
    <source>
        <dbReference type="ARBA" id="ARBA00022729"/>
    </source>
</evidence>
<feature type="domain" description="Beta/gamma crystallin 'Greek key'" evidence="4">
    <location>
        <begin position="1577"/>
        <end position="1617"/>
    </location>
</feature>
<dbReference type="InterPro" id="IPR011042">
    <property type="entry name" value="6-blade_b-propeller_TolB-like"/>
</dbReference>
<evidence type="ECO:0000313" key="6">
    <source>
        <dbReference type="Proteomes" id="UP000184314"/>
    </source>
</evidence>
<gene>
    <name evidence="5" type="ORF">SAMN04488007_1207</name>
</gene>
<dbReference type="Pfam" id="PF18962">
    <property type="entry name" value="Por_Secre_tail"/>
    <property type="match status" value="1"/>
</dbReference>
<dbReference type="SMART" id="SM00247">
    <property type="entry name" value="XTALbg"/>
    <property type="match status" value="11"/>
</dbReference>
<feature type="domain" description="Beta/gamma crystallin 'Greek key'" evidence="4">
    <location>
        <begin position="1485"/>
        <end position="1525"/>
    </location>
</feature>
<name>A0A1M6LLJ7_9FLAO</name>
<dbReference type="Pfam" id="PF00030">
    <property type="entry name" value="Crystall"/>
    <property type="match status" value="6"/>
</dbReference>
<reference evidence="6" key="1">
    <citation type="submission" date="2016-11" db="EMBL/GenBank/DDBJ databases">
        <authorList>
            <person name="Varghese N."/>
            <person name="Submissions S."/>
        </authorList>
    </citation>
    <scope>NUCLEOTIDE SEQUENCE [LARGE SCALE GENOMIC DNA]</scope>
    <source>
        <strain evidence="6">DSM 16478</strain>
    </source>
</reference>
<feature type="domain" description="Beta/gamma crystallin 'Greek key'" evidence="4">
    <location>
        <begin position="1302"/>
        <end position="1342"/>
    </location>
</feature>
<dbReference type="PROSITE" id="PS50915">
    <property type="entry name" value="CRYSTALLIN_BETA_GAMMA"/>
    <property type="match status" value="9"/>
</dbReference>
<dbReference type="InterPro" id="IPR012938">
    <property type="entry name" value="Glc/Sorbosone_DH"/>
</dbReference>
<feature type="domain" description="Beta/gamma crystallin 'Greek key'" evidence="4">
    <location>
        <begin position="1945"/>
        <end position="1985"/>
    </location>
</feature>
<keyword evidence="6" id="KW-1185">Reference proteome</keyword>
<feature type="domain" description="Beta/gamma crystallin 'Greek key'" evidence="4">
    <location>
        <begin position="1761"/>
        <end position="1801"/>
    </location>
</feature>
<dbReference type="EMBL" id="FQZX01000001">
    <property type="protein sequence ID" value="SHJ72030.1"/>
    <property type="molecule type" value="Genomic_DNA"/>
</dbReference>
<dbReference type="PANTHER" id="PTHR19328:SF13">
    <property type="entry name" value="HIPL1 PROTEIN"/>
    <property type="match status" value="1"/>
</dbReference>
<dbReference type="InterPro" id="IPR011041">
    <property type="entry name" value="Quinoprot_gluc/sorb_DH_b-prop"/>
</dbReference>
<dbReference type="OrthoDB" id="7794186at2"/>
<organism evidence="5 6">
    <name type="scientific">Maribacter aquivivus</name>
    <dbReference type="NCBI Taxonomy" id="228958"/>
    <lineage>
        <taxon>Bacteria</taxon>
        <taxon>Pseudomonadati</taxon>
        <taxon>Bacteroidota</taxon>
        <taxon>Flavobacteriia</taxon>
        <taxon>Flavobacteriales</taxon>
        <taxon>Flavobacteriaceae</taxon>
        <taxon>Maribacter</taxon>
    </lineage>
</organism>
<protein>
    <recommendedName>
        <fullName evidence="4">Beta/gamma crystallin 'Greek key' domain-containing protein</fullName>
    </recommendedName>
</protein>
<evidence type="ECO:0000259" key="4">
    <source>
        <dbReference type="PROSITE" id="PS50915"/>
    </source>
</evidence>